<name>A0A1T4JST7_9BACT</name>
<dbReference type="OrthoDB" id="9804559at2"/>
<dbReference type="EMBL" id="FUWR01000001">
    <property type="protein sequence ID" value="SJZ33256.1"/>
    <property type="molecule type" value="Genomic_DNA"/>
</dbReference>
<feature type="domain" description="Flagellar basal-body/hook protein C-terminal" evidence="6">
    <location>
        <begin position="209"/>
        <end position="253"/>
    </location>
</feature>
<dbReference type="InterPro" id="IPR019776">
    <property type="entry name" value="Flagellar_basal_body_rod_CS"/>
</dbReference>
<dbReference type="Pfam" id="PF22692">
    <property type="entry name" value="LlgE_F_G_D1"/>
    <property type="match status" value="1"/>
</dbReference>
<dbReference type="PROSITE" id="PS00588">
    <property type="entry name" value="FLAGELLA_BB_ROD"/>
    <property type="match status" value="1"/>
</dbReference>
<reference evidence="9" key="1">
    <citation type="submission" date="2017-02" db="EMBL/GenBank/DDBJ databases">
        <authorList>
            <person name="Varghese N."/>
            <person name="Submissions S."/>
        </authorList>
    </citation>
    <scope>NUCLEOTIDE SEQUENCE [LARGE SCALE GENOMIC DNA]</scope>
    <source>
        <strain evidence="9">ATCC BAA-34</strain>
    </source>
</reference>
<dbReference type="InterPro" id="IPR020013">
    <property type="entry name" value="Flagellar_FlgE/F/G"/>
</dbReference>
<keyword evidence="3 4" id="KW-0975">Bacterial flagellum</keyword>
<keyword evidence="8" id="KW-0969">Cilium</keyword>
<dbReference type="RefSeq" id="WP_078788367.1">
    <property type="nucleotide sequence ID" value="NZ_FUWR01000001.1"/>
</dbReference>
<dbReference type="GO" id="GO:0030694">
    <property type="term" value="C:bacterial-type flagellum basal body, rod"/>
    <property type="evidence" value="ECO:0007669"/>
    <property type="project" value="InterPro"/>
</dbReference>
<dbReference type="InterPro" id="IPR053967">
    <property type="entry name" value="LlgE_F_G-like_D1"/>
</dbReference>
<dbReference type="InterPro" id="IPR037925">
    <property type="entry name" value="FlgE/F/G-like"/>
</dbReference>
<comment type="similarity">
    <text evidence="2 4">Belongs to the flagella basal body rod proteins family.</text>
</comment>
<evidence type="ECO:0000259" key="7">
    <source>
        <dbReference type="Pfam" id="PF22692"/>
    </source>
</evidence>
<dbReference type="GO" id="GO:0071978">
    <property type="term" value="P:bacterial-type flagellum-dependent swarming motility"/>
    <property type="evidence" value="ECO:0007669"/>
    <property type="project" value="TreeGrafter"/>
</dbReference>
<evidence type="ECO:0000256" key="3">
    <source>
        <dbReference type="ARBA" id="ARBA00023143"/>
    </source>
</evidence>
<accession>A0A1T4JST7</accession>
<dbReference type="Pfam" id="PF06429">
    <property type="entry name" value="Flg_bbr_C"/>
    <property type="match status" value="1"/>
</dbReference>
<dbReference type="Pfam" id="PF00460">
    <property type="entry name" value="Flg_bb_rod"/>
    <property type="match status" value="1"/>
</dbReference>
<organism evidence="8 9">
    <name type="scientific">Trichlorobacter thiogenes</name>
    <dbReference type="NCBI Taxonomy" id="115783"/>
    <lineage>
        <taxon>Bacteria</taxon>
        <taxon>Pseudomonadati</taxon>
        <taxon>Thermodesulfobacteriota</taxon>
        <taxon>Desulfuromonadia</taxon>
        <taxon>Geobacterales</taxon>
        <taxon>Geobacteraceae</taxon>
        <taxon>Trichlorobacter</taxon>
    </lineage>
</organism>
<proteinExistence type="inferred from homology"/>
<evidence type="ECO:0000259" key="5">
    <source>
        <dbReference type="Pfam" id="PF00460"/>
    </source>
</evidence>
<keyword evidence="9" id="KW-1185">Reference proteome</keyword>
<evidence type="ECO:0000256" key="1">
    <source>
        <dbReference type="ARBA" id="ARBA00004117"/>
    </source>
</evidence>
<dbReference type="NCBIfam" id="TIGR02490">
    <property type="entry name" value="flgF"/>
    <property type="match status" value="1"/>
</dbReference>
<evidence type="ECO:0000259" key="6">
    <source>
        <dbReference type="Pfam" id="PF06429"/>
    </source>
</evidence>
<evidence type="ECO:0000313" key="8">
    <source>
        <dbReference type="EMBL" id="SJZ33256.1"/>
    </source>
</evidence>
<feature type="domain" description="Flagellar hook protein FlgE/F/G-like D1" evidence="7">
    <location>
        <begin position="88"/>
        <end position="143"/>
    </location>
</feature>
<dbReference type="InterPro" id="IPR012836">
    <property type="entry name" value="FlgF"/>
</dbReference>
<sequence length="258" mass="26952">MNSGMYSALSGNLAAMKRLDVIASNLANAATNGFKQDRLAFESVLAGNQNPPAVPPAKTADPVLLQERMLTDYSAGALIQTGNPLDVALQGDGFFAVRTPDGIAYTRQGNFRLSSDGTLVTADGYPVLSKAGDRPEEGQPIVIDIAGQAGGGKPVVDSQGGITLNGEPVANLALFDFQKPYQLTKAAGTLFVAGEGATPQVAGPLTSVAQGSLEQSNVNSVAEMVQMVEASRYFETCQRVVRNFDDMAAKAVNDLARV</sequence>
<dbReference type="Proteomes" id="UP000190102">
    <property type="component" value="Unassembled WGS sequence"/>
</dbReference>
<protein>
    <submittedName>
        <fullName evidence="8">Flagellar basal-body rod protein FlgG</fullName>
    </submittedName>
</protein>
<feature type="domain" description="Flagellar basal body rod protein N-terminal" evidence="5">
    <location>
        <begin position="5"/>
        <end position="35"/>
    </location>
</feature>
<gene>
    <name evidence="8" type="ORF">SAMN02745119_00042</name>
</gene>
<comment type="subcellular location">
    <subcellularLocation>
        <location evidence="1 4">Bacterial flagellum basal body</location>
    </subcellularLocation>
</comment>
<evidence type="ECO:0000256" key="4">
    <source>
        <dbReference type="RuleBase" id="RU362116"/>
    </source>
</evidence>
<dbReference type="NCBIfam" id="TIGR03506">
    <property type="entry name" value="FlgEFG_subfam"/>
    <property type="match status" value="1"/>
</dbReference>
<dbReference type="SUPFAM" id="SSF117143">
    <property type="entry name" value="Flagellar hook protein flgE"/>
    <property type="match status" value="1"/>
</dbReference>
<dbReference type="PANTHER" id="PTHR30435">
    <property type="entry name" value="FLAGELLAR PROTEIN"/>
    <property type="match status" value="1"/>
</dbReference>
<evidence type="ECO:0000313" key="9">
    <source>
        <dbReference type="Proteomes" id="UP000190102"/>
    </source>
</evidence>
<dbReference type="PANTHER" id="PTHR30435:SF19">
    <property type="entry name" value="FLAGELLAR BASAL-BODY ROD PROTEIN FLGG"/>
    <property type="match status" value="1"/>
</dbReference>
<dbReference type="InterPro" id="IPR001444">
    <property type="entry name" value="Flag_bb_rod_N"/>
</dbReference>
<keyword evidence="8" id="KW-0966">Cell projection</keyword>
<keyword evidence="8" id="KW-0282">Flagellum</keyword>
<dbReference type="STRING" id="115783.SAMN02745119_00042"/>
<dbReference type="InterPro" id="IPR010930">
    <property type="entry name" value="Flg_bb/hook_C_dom"/>
</dbReference>
<dbReference type="AlphaFoldDB" id="A0A1T4JST7"/>
<evidence type="ECO:0000256" key="2">
    <source>
        <dbReference type="ARBA" id="ARBA00009677"/>
    </source>
</evidence>